<evidence type="ECO:0000313" key="3">
    <source>
        <dbReference type="EMBL" id="SFB80053.1"/>
    </source>
</evidence>
<evidence type="ECO:0000256" key="2">
    <source>
        <dbReference type="SAM" id="SignalP"/>
    </source>
</evidence>
<feature type="transmembrane region" description="Helical" evidence="1">
    <location>
        <begin position="137"/>
        <end position="161"/>
    </location>
</feature>
<feature type="chain" id="PRO_5015188389" description="Oxygen tolerance" evidence="2">
    <location>
        <begin position="21"/>
        <end position="296"/>
    </location>
</feature>
<keyword evidence="1" id="KW-0472">Membrane</keyword>
<name>A0A1I1E5B1_BREAD</name>
<protein>
    <recommendedName>
        <fullName evidence="5">Oxygen tolerance</fullName>
    </recommendedName>
</protein>
<organism evidence="3 4">
    <name type="scientific">Brevinema andersonii</name>
    <dbReference type="NCBI Taxonomy" id="34097"/>
    <lineage>
        <taxon>Bacteria</taxon>
        <taxon>Pseudomonadati</taxon>
        <taxon>Spirochaetota</taxon>
        <taxon>Spirochaetia</taxon>
        <taxon>Brevinematales</taxon>
        <taxon>Brevinemataceae</taxon>
        <taxon>Brevinema</taxon>
    </lineage>
</organism>
<dbReference type="STRING" id="34097.SAMN02745150_00855"/>
<evidence type="ECO:0008006" key="5">
    <source>
        <dbReference type="Google" id="ProtNLM"/>
    </source>
</evidence>
<keyword evidence="2" id="KW-0732">Signal</keyword>
<sequence>MRQYLLLAALAINATLLAQAPPTNTQVQHSANFSNLQFGKSFTVQYTMPPAIQQILDIDSNISVQADTDILISNMNSNSFTAYVTPFSFTPYTMASLLITALDTNGDTNIFYTPGFIIPISNEAPTNIQLADIEKPYFVWDPLLTILLCFIVLVIGLIIFLSGRKKQQIVPEAPKEIIDPFRQMTQKLQELDARKNNLTEESYKEFFVELSETVREFLSLTIIPLALESPTKEILDTLKQHKTNKEIIETVGFIMKSTDRAKYAKHIFNQDRIDHVMQEAFRLAALVPQSGEYHEL</sequence>
<dbReference type="EMBL" id="FOKY01000005">
    <property type="protein sequence ID" value="SFB80053.1"/>
    <property type="molecule type" value="Genomic_DNA"/>
</dbReference>
<reference evidence="4" key="1">
    <citation type="submission" date="2016-10" db="EMBL/GenBank/DDBJ databases">
        <authorList>
            <person name="Varghese N."/>
            <person name="Submissions S."/>
        </authorList>
    </citation>
    <scope>NUCLEOTIDE SEQUENCE [LARGE SCALE GENOMIC DNA]</scope>
    <source>
        <strain evidence="4">ATCC 43811</strain>
    </source>
</reference>
<evidence type="ECO:0000313" key="4">
    <source>
        <dbReference type="Proteomes" id="UP000240042"/>
    </source>
</evidence>
<proteinExistence type="predicted"/>
<dbReference type="AlphaFoldDB" id="A0A1I1E5B1"/>
<keyword evidence="1" id="KW-1133">Transmembrane helix</keyword>
<feature type="signal peptide" evidence="2">
    <location>
        <begin position="1"/>
        <end position="20"/>
    </location>
</feature>
<dbReference type="RefSeq" id="WP_092318978.1">
    <property type="nucleotide sequence ID" value="NZ_FOKY01000005.1"/>
</dbReference>
<keyword evidence="1" id="KW-0812">Transmembrane</keyword>
<gene>
    <name evidence="3" type="ORF">SAMN02745150_00855</name>
</gene>
<keyword evidence="4" id="KW-1185">Reference proteome</keyword>
<dbReference type="Proteomes" id="UP000240042">
    <property type="component" value="Unassembled WGS sequence"/>
</dbReference>
<evidence type="ECO:0000256" key="1">
    <source>
        <dbReference type="SAM" id="Phobius"/>
    </source>
</evidence>
<accession>A0A1I1E5B1</accession>